<evidence type="ECO:0000313" key="2">
    <source>
        <dbReference type="EMBL" id="GES20682.1"/>
    </source>
</evidence>
<name>A0A5M3XIU5_9ACTN</name>
<comment type="caution">
    <text evidence="2">The sequence shown here is derived from an EMBL/GenBank/DDBJ whole genome shotgun (WGS) entry which is preliminary data.</text>
</comment>
<protein>
    <submittedName>
        <fullName evidence="2">Transposase</fullName>
    </submittedName>
</protein>
<dbReference type="Proteomes" id="UP000377595">
    <property type="component" value="Unassembled WGS sequence"/>
</dbReference>
<reference evidence="2 3" key="1">
    <citation type="submission" date="2019-10" db="EMBL/GenBank/DDBJ databases">
        <title>Whole genome shotgun sequence of Acrocarpospora pleiomorpha NBRC 16267.</title>
        <authorList>
            <person name="Ichikawa N."/>
            <person name="Kimura A."/>
            <person name="Kitahashi Y."/>
            <person name="Komaki H."/>
            <person name="Oguchi A."/>
        </authorList>
    </citation>
    <scope>NUCLEOTIDE SEQUENCE [LARGE SCALE GENOMIC DNA]</scope>
    <source>
        <strain evidence="2 3">NBRC 16267</strain>
    </source>
</reference>
<proteinExistence type="predicted"/>
<sequence length="475" mass="53343">MAEPGKKPLRKIARPFVADGPSGVSIRDRLKGLTAEDATVLRLVGEHMGRLASRDLAARCRDGLEHSTDTWAERKRDLTADSSSRWAGSVTSNTHDQWGLSWRAQHQHLVSLDAGIRTIRHRLSLPIGEKGSKGKPGGYRSKEEWFHKTRRLRILKGKSERVSAQREAGKVSVVRGGRRLLKQRHNLTAADKTEARWRAEWEAARWFLTADGESGKRHGNETIRVTPDGEVSIKLPAPLARLANAKHGRYVLTARVSFPHRGEEWRDRIGANRAVAYRIHYDVRCGRWYLDASWTRKDTPVVPLETLRSGEVIGVDMNADHLAAWRLDTHGNPLGEPRRFDYDLSGTATHRDAQLRHALTRLLHWAADSGVRAIAVEDLDFTDSKTREKHGRKRRFRRLISGIPTGKLKARLLSMATEAGISVIAVDPAYTSMWGAQHWQRPLTTKNRATSRHQAASVAIARRALWTATSASTLS</sequence>
<keyword evidence="3" id="KW-1185">Reference proteome</keyword>
<dbReference type="NCBIfam" id="TIGR01766">
    <property type="entry name" value="IS200/IS605 family accessory protein TnpB-like domain"/>
    <property type="match status" value="1"/>
</dbReference>
<dbReference type="RefSeq" id="WP_218038378.1">
    <property type="nucleotide sequence ID" value="NZ_BAAAHM010000002.1"/>
</dbReference>
<dbReference type="AlphaFoldDB" id="A0A5M3XIU5"/>
<dbReference type="EMBL" id="BLAF01000018">
    <property type="protein sequence ID" value="GES20682.1"/>
    <property type="molecule type" value="Genomic_DNA"/>
</dbReference>
<keyword evidence="1" id="KW-0238">DNA-binding</keyword>
<dbReference type="InterPro" id="IPR010095">
    <property type="entry name" value="Cas12f1-like_TNB"/>
</dbReference>
<accession>A0A5M3XIU5</accession>
<evidence type="ECO:0000313" key="3">
    <source>
        <dbReference type="Proteomes" id="UP000377595"/>
    </source>
</evidence>
<evidence type="ECO:0000256" key="1">
    <source>
        <dbReference type="ARBA" id="ARBA00023125"/>
    </source>
</evidence>
<organism evidence="2 3">
    <name type="scientific">Acrocarpospora pleiomorpha</name>
    <dbReference type="NCBI Taxonomy" id="90975"/>
    <lineage>
        <taxon>Bacteria</taxon>
        <taxon>Bacillati</taxon>
        <taxon>Actinomycetota</taxon>
        <taxon>Actinomycetes</taxon>
        <taxon>Streptosporangiales</taxon>
        <taxon>Streptosporangiaceae</taxon>
        <taxon>Acrocarpospora</taxon>
    </lineage>
</organism>
<dbReference type="GO" id="GO:0003677">
    <property type="term" value="F:DNA binding"/>
    <property type="evidence" value="ECO:0007669"/>
    <property type="project" value="UniProtKB-KW"/>
</dbReference>
<gene>
    <name evidence="2" type="ORF">Aple_035780</name>
</gene>